<accession>A0A370L6E8</accession>
<dbReference type="InterPro" id="IPR029060">
    <property type="entry name" value="PIN-like_dom_sf"/>
</dbReference>
<feature type="domain" description="PIN" evidence="9">
    <location>
        <begin position="2"/>
        <end position="124"/>
    </location>
</feature>
<evidence type="ECO:0000259" key="9">
    <source>
        <dbReference type="Pfam" id="PF01850"/>
    </source>
</evidence>
<keyword evidence="3 8" id="KW-0540">Nuclease</keyword>
<dbReference type="GO" id="GO:0004540">
    <property type="term" value="F:RNA nuclease activity"/>
    <property type="evidence" value="ECO:0007669"/>
    <property type="project" value="InterPro"/>
</dbReference>
<organism evidence="10 11">
    <name type="scientific">Bosea caraganae</name>
    <dbReference type="NCBI Taxonomy" id="2763117"/>
    <lineage>
        <taxon>Bacteria</taxon>
        <taxon>Pseudomonadati</taxon>
        <taxon>Pseudomonadota</taxon>
        <taxon>Alphaproteobacteria</taxon>
        <taxon>Hyphomicrobiales</taxon>
        <taxon>Boseaceae</taxon>
        <taxon>Bosea</taxon>
    </lineage>
</organism>
<dbReference type="Proteomes" id="UP000255207">
    <property type="component" value="Unassembled WGS sequence"/>
</dbReference>
<dbReference type="EC" id="3.1.-.-" evidence="8"/>
<dbReference type="PANTHER" id="PTHR33653:SF1">
    <property type="entry name" value="RIBONUCLEASE VAPC2"/>
    <property type="match status" value="1"/>
</dbReference>
<dbReference type="GO" id="GO:0090729">
    <property type="term" value="F:toxin activity"/>
    <property type="evidence" value="ECO:0007669"/>
    <property type="project" value="UniProtKB-KW"/>
</dbReference>
<protein>
    <recommendedName>
        <fullName evidence="8">Ribonuclease VapC</fullName>
        <shortName evidence="8">RNase VapC</shortName>
        <ecNumber evidence="8">3.1.-.-</ecNumber>
    </recommendedName>
    <alternativeName>
        <fullName evidence="8">Toxin VapC</fullName>
    </alternativeName>
</protein>
<feature type="binding site" evidence="8">
    <location>
        <position position="5"/>
    </location>
    <ligand>
        <name>Mg(2+)</name>
        <dbReference type="ChEBI" id="CHEBI:18420"/>
    </ligand>
</feature>
<proteinExistence type="inferred from homology"/>
<evidence type="ECO:0000256" key="1">
    <source>
        <dbReference type="ARBA" id="ARBA00001946"/>
    </source>
</evidence>
<evidence type="ECO:0000256" key="8">
    <source>
        <dbReference type="HAMAP-Rule" id="MF_00265"/>
    </source>
</evidence>
<comment type="caution">
    <text evidence="10">The sequence shown here is derived from an EMBL/GenBank/DDBJ whole genome shotgun (WGS) entry which is preliminary data.</text>
</comment>
<comment type="cofactor">
    <cofactor evidence="1 8">
        <name>Mg(2+)</name>
        <dbReference type="ChEBI" id="CHEBI:18420"/>
    </cofactor>
</comment>
<dbReference type="AlphaFoldDB" id="A0A370L6E8"/>
<dbReference type="RefSeq" id="WP_114829340.1">
    <property type="nucleotide sequence ID" value="NZ_QQTO01000021.1"/>
</dbReference>
<evidence type="ECO:0000313" key="11">
    <source>
        <dbReference type="Proteomes" id="UP000255207"/>
    </source>
</evidence>
<keyword evidence="6 8" id="KW-0460">Magnesium</keyword>
<comment type="similarity">
    <text evidence="7 8">Belongs to the PINc/VapC protein family.</text>
</comment>
<dbReference type="CDD" id="cd18731">
    <property type="entry name" value="PIN_NgFitB-like"/>
    <property type="match status" value="1"/>
</dbReference>
<dbReference type="EMBL" id="QQTP01000005">
    <property type="protein sequence ID" value="RDJ25294.1"/>
    <property type="molecule type" value="Genomic_DNA"/>
</dbReference>
<evidence type="ECO:0000313" key="10">
    <source>
        <dbReference type="EMBL" id="RDJ25294.1"/>
    </source>
</evidence>
<keyword evidence="11" id="KW-1185">Reference proteome</keyword>
<evidence type="ECO:0000256" key="4">
    <source>
        <dbReference type="ARBA" id="ARBA00022723"/>
    </source>
</evidence>
<dbReference type="InterPro" id="IPR002716">
    <property type="entry name" value="PIN_dom"/>
</dbReference>
<evidence type="ECO:0000256" key="2">
    <source>
        <dbReference type="ARBA" id="ARBA00022649"/>
    </source>
</evidence>
<keyword evidence="2 8" id="KW-1277">Toxin-antitoxin system</keyword>
<dbReference type="InterPro" id="IPR022907">
    <property type="entry name" value="VapC_family"/>
</dbReference>
<evidence type="ECO:0000256" key="3">
    <source>
        <dbReference type="ARBA" id="ARBA00022722"/>
    </source>
</evidence>
<evidence type="ECO:0000256" key="5">
    <source>
        <dbReference type="ARBA" id="ARBA00022801"/>
    </source>
</evidence>
<dbReference type="Gene3D" id="3.40.50.1010">
    <property type="entry name" value="5'-nuclease"/>
    <property type="match status" value="1"/>
</dbReference>
<comment type="function">
    <text evidence="8">Toxic component of a toxin-antitoxin (TA) system. An RNase.</text>
</comment>
<dbReference type="HAMAP" id="MF_00265">
    <property type="entry name" value="VapC_Nob1"/>
    <property type="match status" value="1"/>
</dbReference>
<dbReference type="SUPFAM" id="SSF88723">
    <property type="entry name" value="PIN domain-like"/>
    <property type="match status" value="1"/>
</dbReference>
<dbReference type="OrthoDB" id="7188375at2"/>
<evidence type="ECO:0000256" key="6">
    <source>
        <dbReference type="ARBA" id="ARBA00022842"/>
    </source>
</evidence>
<dbReference type="GO" id="GO:0000287">
    <property type="term" value="F:magnesium ion binding"/>
    <property type="evidence" value="ECO:0007669"/>
    <property type="project" value="UniProtKB-UniRule"/>
</dbReference>
<dbReference type="PANTHER" id="PTHR33653">
    <property type="entry name" value="RIBONUCLEASE VAPC2"/>
    <property type="match status" value="1"/>
</dbReference>
<keyword evidence="5 8" id="KW-0378">Hydrolase</keyword>
<dbReference type="GO" id="GO:0016787">
    <property type="term" value="F:hydrolase activity"/>
    <property type="evidence" value="ECO:0007669"/>
    <property type="project" value="UniProtKB-KW"/>
</dbReference>
<evidence type="ECO:0000256" key="7">
    <source>
        <dbReference type="ARBA" id="ARBA00038093"/>
    </source>
</evidence>
<keyword evidence="8" id="KW-0800">Toxin</keyword>
<sequence>MILLDTNVVSEPLKLAGDEAVLRWLDAQAVETLYLSTIGLAEMLFGVAALPEGRRRSDLRMRLDRDVIPLFDGRILSFDRRAAEAYAELRAKARLDGRAIAQTDGYIAAIAAAHGFAVATRDIGAFEAAGVRVINPWEA</sequence>
<reference evidence="11" key="1">
    <citation type="submission" date="2018-07" db="EMBL/GenBank/DDBJ databases">
        <authorList>
            <person name="Safronova V.I."/>
            <person name="Chirak E.R."/>
            <person name="Sazanova A.L."/>
        </authorList>
    </citation>
    <scope>NUCLEOTIDE SEQUENCE [LARGE SCALE GENOMIC DNA]</scope>
    <source>
        <strain evidence="11">RCAM04685</strain>
    </source>
</reference>
<feature type="binding site" evidence="8">
    <location>
        <position position="104"/>
    </location>
    <ligand>
        <name>Mg(2+)</name>
        <dbReference type="ChEBI" id="CHEBI:18420"/>
    </ligand>
</feature>
<keyword evidence="4 8" id="KW-0479">Metal-binding</keyword>
<name>A0A370L6E8_9HYPH</name>
<dbReference type="InterPro" id="IPR050556">
    <property type="entry name" value="Type_II_TA_system_RNase"/>
</dbReference>
<gene>
    <name evidence="8" type="primary">vapC</name>
    <name evidence="10" type="ORF">DWE98_11155</name>
</gene>
<dbReference type="Pfam" id="PF01850">
    <property type="entry name" value="PIN"/>
    <property type="match status" value="1"/>
</dbReference>